<protein>
    <submittedName>
        <fullName evidence="1">Uncharacterized protein</fullName>
    </submittedName>
</protein>
<evidence type="ECO:0000313" key="1">
    <source>
        <dbReference type="EMBL" id="MBO1322608.1"/>
    </source>
</evidence>
<proteinExistence type="predicted"/>
<sequence>MADPIKFFSFDRGIEQIFQGELKADARLPQQRGTVLPSQNPATQHLDKVVRTPNLESHLLNSLQTPVDDKTILIPNVYRSLITESRKALRKSAKKAGPWTNKKVLEEAAELLDGEEDLMDLLTTYRNTLHKA</sequence>
<name>A0A8J7U5I8_9BACT</name>
<dbReference type="InterPro" id="IPR012672">
    <property type="entry name" value="T3SS_YscX"/>
</dbReference>
<keyword evidence="2" id="KW-1185">Reference proteome</keyword>
<comment type="caution">
    <text evidence="1">The sequence shown here is derived from an EMBL/GenBank/DDBJ whole genome shotgun (WGS) entry which is preliminary data.</text>
</comment>
<dbReference type="Pfam" id="PF09474">
    <property type="entry name" value="Type_III_YscX"/>
    <property type="match status" value="1"/>
</dbReference>
<dbReference type="EMBL" id="JAFREP010000039">
    <property type="protein sequence ID" value="MBO1322608.1"/>
    <property type="molecule type" value="Genomic_DNA"/>
</dbReference>
<evidence type="ECO:0000313" key="2">
    <source>
        <dbReference type="Proteomes" id="UP000664417"/>
    </source>
</evidence>
<gene>
    <name evidence="1" type="ORF">J3U88_29310</name>
</gene>
<dbReference type="RefSeq" id="WP_207862580.1">
    <property type="nucleotide sequence ID" value="NZ_JAFREP010000039.1"/>
</dbReference>
<dbReference type="AlphaFoldDB" id="A0A8J7U5I8"/>
<reference evidence="1" key="1">
    <citation type="submission" date="2021-03" db="EMBL/GenBank/DDBJ databases">
        <authorList>
            <person name="Wang G."/>
        </authorList>
    </citation>
    <scope>NUCLEOTIDE SEQUENCE</scope>
    <source>
        <strain evidence="1">KCTC 12899</strain>
    </source>
</reference>
<accession>A0A8J7U5I8</accession>
<dbReference type="Proteomes" id="UP000664417">
    <property type="component" value="Unassembled WGS sequence"/>
</dbReference>
<organism evidence="1 2">
    <name type="scientific">Acanthopleuribacter pedis</name>
    <dbReference type="NCBI Taxonomy" id="442870"/>
    <lineage>
        <taxon>Bacteria</taxon>
        <taxon>Pseudomonadati</taxon>
        <taxon>Acidobacteriota</taxon>
        <taxon>Holophagae</taxon>
        <taxon>Acanthopleuribacterales</taxon>
        <taxon>Acanthopleuribacteraceae</taxon>
        <taxon>Acanthopleuribacter</taxon>
    </lineage>
</organism>